<proteinExistence type="predicted"/>
<feature type="compositionally biased region" description="Basic and acidic residues" evidence="1">
    <location>
        <begin position="169"/>
        <end position="178"/>
    </location>
</feature>
<comment type="caution">
    <text evidence="2">The sequence shown here is derived from an EMBL/GenBank/DDBJ whole genome shotgun (WGS) entry which is preliminary data.</text>
</comment>
<evidence type="ECO:0000313" key="3">
    <source>
        <dbReference type="Proteomes" id="UP001516023"/>
    </source>
</evidence>
<dbReference type="InterPro" id="IPR005624">
    <property type="entry name" value="PduO/GlcC-like"/>
</dbReference>
<name>A0ABD3PUV3_9STRA</name>
<feature type="compositionally biased region" description="Basic and acidic residues" evidence="1">
    <location>
        <begin position="121"/>
        <end position="137"/>
    </location>
</feature>
<dbReference type="AlphaFoldDB" id="A0ABD3PUV3"/>
<dbReference type="SUPFAM" id="SSF143744">
    <property type="entry name" value="GlcG-like"/>
    <property type="match status" value="1"/>
</dbReference>
<gene>
    <name evidence="2" type="ORF">HJC23_010750</name>
</gene>
<dbReference type="Gene3D" id="3.30.450.150">
    <property type="entry name" value="Haem-degrading domain"/>
    <property type="match status" value="1"/>
</dbReference>
<dbReference type="InterPro" id="IPR052517">
    <property type="entry name" value="GlcG_carb_metab_protein"/>
</dbReference>
<evidence type="ECO:0008006" key="4">
    <source>
        <dbReference type="Google" id="ProtNLM"/>
    </source>
</evidence>
<protein>
    <recommendedName>
        <fullName evidence="4">Heme-binding protein</fullName>
    </recommendedName>
</protein>
<accession>A0ABD3PUV3</accession>
<dbReference type="Proteomes" id="UP001516023">
    <property type="component" value="Unassembled WGS sequence"/>
</dbReference>
<dbReference type="Pfam" id="PF03928">
    <property type="entry name" value="HbpS-like"/>
    <property type="match status" value="1"/>
</dbReference>
<feature type="region of interest" description="Disordered" evidence="1">
    <location>
        <begin position="111"/>
        <end position="137"/>
    </location>
</feature>
<sequence>MSTTSEVLVFLLQSSLRGGGGGGGGWIRWLKATKDLVAQELLRQNPKARLNKKNQTFDQLSSRIRPLTDSRDIEFILKEERKIRQKFYEVVTANRSKDDFINKHATLGQGAFAENNQTKGSHAEVSKEKLNAQKAESPKILRQNIQISLGDKEHILCPDNKRQKTTGESQRDDRKSDAVSDCANEALFPSSYELSSVLADKAMHAAINFAVLRDWKITVAIVDAGGSPILMKRLDGASSASYDVALGKARNAARFIKSTGEIEKDAQGLDSVLHDSVLAPFISKRGGCPIVISDCSRCIGAIGVSGAPTATNDEQVANAGVTFITCLFSSQKR</sequence>
<evidence type="ECO:0000313" key="2">
    <source>
        <dbReference type="EMBL" id="KAL3791890.1"/>
    </source>
</evidence>
<reference evidence="2 3" key="1">
    <citation type="journal article" date="2020" name="G3 (Bethesda)">
        <title>Improved Reference Genome for Cyclotella cryptica CCMP332, a Model for Cell Wall Morphogenesis, Salinity Adaptation, and Lipid Production in Diatoms (Bacillariophyta).</title>
        <authorList>
            <person name="Roberts W.R."/>
            <person name="Downey K.M."/>
            <person name="Ruck E.C."/>
            <person name="Traller J.C."/>
            <person name="Alverson A.J."/>
        </authorList>
    </citation>
    <scope>NUCLEOTIDE SEQUENCE [LARGE SCALE GENOMIC DNA]</scope>
    <source>
        <strain evidence="2 3">CCMP332</strain>
    </source>
</reference>
<dbReference type="PANTHER" id="PTHR34309">
    <property type="entry name" value="SLR1406 PROTEIN"/>
    <property type="match status" value="1"/>
</dbReference>
<organism evidence="2 3">
    <name type="scientific">Cyclotella cryptica</name>
    <dbReference type="NCBI Taxonomy" id="29204"/>
    <lineage>
        <taxon>Eukaryota</taxon>
        <taxon>Sar</taxon>
        <taxon>Stramenopiles</taxon>
        <taxon>Ochrophyta</taxon>
        <taxon>Bacillariophyta</taxon>
        <taxon>Coscinodiscophyceae</taxon>
        <taxon>Thalassiosirophycidae</taxon>
        <taxon>Stephanodiscales</taxon>
        <taxon>Stephanodiscaceae</taxon>
        <taxon>Cyclotella</taxon>
    </lineage>
</organism>
<dbReference type="EMBL" id="JABMIG020000108">
    <property type="protein sequence ID" value="KAL3791890.1"/>
    <property type="molecule type" value="Genomic_DNA"/>
</dbReference>
<dbReference type="PANTHER" id="PTHR34309:SF1">
    <property type="entry name" value="PROTEIN GLCG"/>
    <property type="match status" value="1"/>
</dbReference>
<evidence type="ECO:0000256" key="1">
    <source>
        <dbReference type="SAM" id="MobiDB-lite"/>
    </source>
</evidence>
<feature type="region of interest" description="Disordered" evidence="1">
    <location>
        <begin position="156"/>
        <end position="179"/>
    </location>
</feature>
<dbReference type="InterPro" id="IPR038084">
    <property type="entry name" value="PduO/GlcC-like_sf"/>
</dbReference>
<keyword evidence="3" id="KW-1185">Reference proteome</keyword>